<dbReference type="Proteomes" id="UP000249538">
    <property type="component" value="Unassembled WGS sequence"/>
</dbReference>
<accession>A0A2W7RFJ8</accession>
<evidence type="ECO:0000256" key="1">
    <source>
        <dbReference type="SAM" id="MobiDB-lite"/>
    </source>
</evidence>
<gene>
    <name evidence="2" type="ORF">LX76_02024</name>
</gene>
<proteinExistence type="predicted"/>
<comment type="caution">
    <text evidence="2">The sequence shown here is derived from an EMBL/GenBank/DDBJ whole genome shotgun (WGS) entry which is preliminary data.</text>
</comment>
<name>A0A2W7RFJ8_9RHOB</name>
<dbReference type="AlphaFoldDB" id="A0A2W7RFJ8"/>
<evidence type="ECO:0000313" key="3">
    <source>
        <dbReference type="Proteomes" id="UP000249538"/>
    </source>
</evidence>
<evidence type="ECO:0000313" key="2">
    <source>
        <dbReference type="EMBL" id="PZX54377.1"/>
    </source>
</evidence>
<dbReference type="EMBL" id="QKZS01000005">
    <property type="protein sequence ID" value="PZX54377.1"/>
    <property type="molecule type" value="Genomic_DNA"/>
</dbReference>
<protein>
    <submittedName>
        <fullName evidence="2">Uncharacterized protein</fullName>
    </submittedName>
</protein>
<sequence length="96" mass="10391">MGRRAVRLTEADPKGLVRESYAIEGITPGECRSIFMDWALSLPVGLSTPDALRALIAHYALDLPDHPMSEVLSDALTAPEQPRRRGGRAARVPGQA</sequence>
<feature type="region of interest" description="Disordered" evidence="1">
    <location>
        <begin position="75"/>
        <end position="96"/>
    </location>
</feature>
<organism evidence="2 3">
    <name type="scientific">Cereibacter changlensis</name>
    <dbReference type="NCBI Taxonomy" id="402884"/>
    <lineage>
        <taxon>Bacteria</taxon>
        <taxon>Pseudomonadati</taxon>
        <taxon>Pseudomonadota</taxon>
        <taxon>Alphaproteobacteria</taxon>
        <taxon>Rhodobacterales</taxon>
        <taxon>Paracoccaceae</taxon>
        <taxon>Cereibacter</taxon>
    </lineage>
</organism>
<reference evidence="2 3" key="1">
    <citation type="submission" date="2018-06" db="EMBL/GenBank/DDBJ databases">
        <title>Genomic Encyclopedia of Archaeal and Bacterial Type Strains, Phase II (KMG-II): from individual species to whole genera.</title>
        <authorList>
            <person name="Goeker M."/>
        </authorList>
    </citation>
    <scope>NUCLEOTIDE SEQUENCE [LARGE SCALE GENOMIC DNA]</scope>
    <source>
        <strain evidence="2 3">DSM 18774</strain>
    </source>
</reference>